<proteinExistence type="predicted"/>
<name>A0A6J5DZN0_9BURK</name>
<sequence>MIFLGAWTSADEMRRCRALWTTLDRFGLVGGAWLALSTYCCGPFYHPSLNANRVEAACAAFGSAFGVAWTGSVQRLTAADSSL</sequence>
<organism evidence="1 2">
    <name type="scientific">Paraburkholderia humisilvae</name>
    <dbReference type="NCBI Taxonomy" id="627669"/>
    <lineage>
        <taxon>Bacteria</taxon>
        <taxon>Pseudomonadati</taxon>
        <taxon>Pseudomonadota</taxon>
        <taxon>Betaproteobacteria</taxon>
        <taxon>Burkholderiales</taxon>
        <taxon>Burkholderiaceae</taxon>
        <taxon>Paraburkholderia</taxon>
    </lineage>
</organism>
<gene>
    <name evidence="1" type="ORF">LMG29542_03469</name>
</gene>
<keyword evidence="2" id="KW-1185">Reference proteome</keyword>
<dbReference type="EMBL" id="CADIKH010000014">
    <property type="protein sequence ID" value="CAB3758924.1"/>
    <property type="molecule type" value="Genomic_DNA"/>
</dbReference>
<reference evidence="1 2" key="1">
    <citation type="submission" date="2020-04" db="EMBL/GenBank/DDBJ databases">
        <authorList>
            <person name="De Canck E."/>
        </authorList>
    </citation>
    <scope>NUCLEOTIDE SEQUENCE [LARGE SCALE GENOMIC DNA]</scope>
    <source>
        <strain evidence="1 2">LMG 29542</strain>
    </source>
</reference>
<dbReference type="AlphaFoldDB" id="A0A6J5DZN0"/>
<evidence type="ECO:0000313" key="2">
    <source>
        <dbReference type="Proteomes" id="UP000494363"/>
    </source>
</evidence>
<dbReference type="Proteomes" id="UP000494363">
    <property type="component" value="Unassembled WGS sequence"/>
</dbReference>
<protein>
    <submittedName>
        <fullName evidence="1">Uncharacterized protein</fullName>
    </submittedName>
</protein>
<evidence type="ECO:0000313" key="1">
    <source>
        <dbReference type="EMBL" id="CAB3758924.1"/>
    </source>
</evidence>
<accession>A0A6J5DZN0</accession>